<protein>
    <recommendedName>
        <fullName evidence="2">ubiquitinyl hydrolase 1</fullName>
        <ecNumber evidence="2">3.4.19.12</ecNumber>
    </recommendedName>
</protein>
<dbReference type="AlphaFoldDB" id="A0AA47M0R6"/>
<organism evidence="7 8">
    <name type="scientific">Merluccius polli</name>
    <name type="common">Benguela hake</name>
    <name type="synonym">Merluccius cadenati</name>
    <dbReference type="NCBI Taxonomy" id="89951"/>
    <lineage>
        <taxon>Eukaryota</taxon>
        <taxon>Metazoa</taxon>
        <taxon>Chordata</taxon>
        <taxon>Craniata</taxon>
        <taxon>Vertebrata</taxon>
        <taxon>Euteleostomi</taxon>
        <taxon>Actinopterygii</taxon>
        <taxon>Neopterygii</taxon>
        <taxon>Teleostei</taxon>
        <taxon>Neoteleostei</taxon>
        <taxon>Acanthomorphata</taxon>
        <taxon>Zeiogadaria</taxon>
        <taxon>Gadariae</taxon>
        <taxon>Gadiformes</taxon>
        <taxon>Gadoidei</taxon>
        <taxon>Merlucciidae</taxon>
        <taxon>Merluccius</taxon>
    </lineage>
</organism>
<proteinExistence type="predicted"/>
<comment type="caution">
    <text evidence="7">The sequence shown here is derived from an EMBL/GenBank/DDBJ whole genome shotgun (WGS) entry which is preliminary data.</text>
</comment>
<evidence type="ECO:0000259" key="6">
    <source>
        <dbReference type="PROSITE" id="PS50802"/>
    </source>
</evidence>
<keyword evidence="4" id="KW-0833">Ubl conjugation pathway</keyword>
<dbReference type="GO" id="GO:0004843">
    <property type="term" value="F:cysteine-type deubiquitinase activity"/>
    <property type="evidence" value="ECO:0007669"/>
    <property type="project" value="UniProtKB-EC"/>
</dbReference>
<feature type="domain" description="OTU" evidence="6">
    <location>
        <begin position="220"/>
        <end position="343"/>
    </location>
</feature>
<dbReference type="EMBL" id="JAOPHQ010006542">
    <property type="protein sequence ID" value="KAK0131486.1"/>
    <property type="molecule type" value="Genomic_DNA"/>
</dbReference>
<dbReference type="Proteomes" id="UP001174136">
    <property type="component" value="Unassembled WGS sequence"/>
</dbReference>
<evidence type="ECO:0000313" key="8">
    <source>
        <dbReference type="Proteomes" id="UP001174136"/>
    </source>
</evidence>
<keyword evidence="5" id="KW-0378">Hydrolase</keyword>
<comment type="catalytic activity">
    <reaction evidence="1">
        <text>Thiol-dependent hydrolysis of ester, thioester, amide, peptide and isopeptide bonds formed by the C-terminal Gly of ubiquitin (a 76-residue protein attached to proteins as an intracellular targeting signal).</text>
        <dbReference type="EC" id="3.4.19.12"/>
    </reaction>
</comment>
<dbReference type="InterPro" id="IPR050704">
    <property type="entry name" value="Peptidase_C85-like"/>
</dbReference>
<accession>A0AA47M0R6</accession>
<evidence type="ECO:0000256" key="3">
    <source>
        <dbReference type="ARBA" id="ARBA00022670"/>
    </source>
</evidence>
<keyword evidence="8" id="KW-1185">Reference proteome</keyword>
<evidence type="ECO:0000313" key="7">
    <source>
        <dbReference type="EMBL" id="KAK0131486.1"/>
    </source>
</evidence>
<evidence type="ECO:0000256" key="4">
    <source>
        <dbReference type="ARBA" id="ARBA00022786"/>
    </source>
</evidence>
<dbReference type="CDD" id="cd22755">
    <property type="entry name" value="OTU_CeDUB-like"/>
    <property type="match status" value="1"/>
</dbReference>
<evidence type="ECO:0000256" key="1">
    <source>
        <dbReference type="ARBA" id="ARBA00000707"/>
    </source>
</evidence>
<dbReference type="Gene3D" id="3.90.70.80">
    <property type="match status" value="1"/>
</dbReference>
<keyword evidence="3" id="KW-0645">Protease</keyword>
<dbReference type="PANTHER" id="PTHR12419">
    <property type="entry name" value="OTU DOMAIN CONTAINING PROTEIN"/>
    <property type="match status" value="1"/>
</dbReference>
<gene>
    <name evidence="7" type="ORF">N1851_033810</name>
</gene>
<dbReference type="InterPro" id="IPR038765">
    <property type="entry name" value="Papain-like_cys_pep_sf"/>
</dbReference>
<dbReference type="Pfam" id="PF02338">
    <property type="entry name" value="OTU"/>
    <property type="match status" value="1"/>
</dbReference>
<reference evidence="7" key="1">
    <citation type="journal article" date="2023" name="Front. Mar. Sci.">
        <title>A new Merluccius polli reference genome to investigate the effects of global change in West African waters.</title>
        <authorList>
            <person name="Mateo J.L."/>
            <person name="Blanco-Fernandez C."/>
            <person name="Garcia-Vazquez E."/>
            <person name="Machado-Schiaffino G."/>
        </authorList>
    </citation>
    <scope>NUCLEOTIDE SEQUENCE</scope>
    <source>
        <strain evidence="7">C29</strain>
        <tissue evidence="7">Fin</tissue>
    </source>
</reference>
<keyword evidence="5" id="KW-0788">Thiol protease</keyword>
<sequence>MLLTIIQGVCHTIAATHYSKKFKTNNMELAFIVQRIWHKEETQVLPWCGWAAGVHRGVVWGADHQGETENHTASHLIYSSLPDVDLEFPLYVLQLVDGCPVVLKECFVPLNPVMDAVVPAHLPSPDCPAVPQDTPVDATPSAVTMSVEPSSVSVSSSKKLKNSDYAEVNSDVFVADVVSKGLQFKPLCGEVVETLCKQLNVDSEKVDLLCSEVGLLGAPCLKEKIIGDGNCFFRAVSQAVCGTHKHHRKIRLAIVKHLKANGGIFGSEYSSMEEYLTMSKMAYVGSMATEVEIQAAADFFGVSIFTYCDGRWLECSCKDRLLSYQGIYLENCNGNHYETVVCVQQPNMQCCYGYCKVGRYNFRKRSVSADNSVASSSVKAKSLSKLSLSKYLVRKKKLQNKIKYQEKRQKYLEKIKLAQGKIEGN</sequence>
<evidence type="ECO:0000256" key="2">
    <source>
        <dbReference type="ARBA" id="ARBA00012759"/>
    </source>
</evidence>
<dbReference type="EC" id="3.4.19.12" evidence="2"/>
<dbReference type="SUPFAM" id="SSF54001">
    <property type="entry name" value="Cysteine proteinases"/>
    <property type="match status" value="1"/>
</dbReference>
<name>A0AA47M0R6_MERPO</name>
<dbReference type="GO" id="GO:0006508">
    <property type="term" value="P:proteolysis"/>
    <property type="evidence" value="ECO:0007669"/>
    <property type="project" value="UniProtKB-KW"/>
</dbReference>
<dbReference type="GO" id="GO:0016579">
    <property type="term" value="P:protein deubiquitination"/>
    <property type="evidence" value="ECO:0007669"/>
    <property type="project" value="TreeGrafter"/>
</dbReference>
<dbReference type="InterPro" id="IPR003323">
    <property type="entry name" value="OTU_dom"/>
</dbReference>
<dbReference type="PROSITE" id="PS50802">
    <property type="entry name" value="OTU"/>
    <property type="match status" value="1"/>
</dbReference>
<evidence type="ECO:0000256" key="5">
    <source>
        <dbReference type="ARBA" id="ARBA00022807"/>
    </source>
</evidence>